<dbReference type="AlphaFoldDB" id="A0A833UAT6"/>
<proteinExistence type="inferred from homology"/>
<keyword evidence="2" id="KW-0479">Metal-binding</keyword>
<dbReference type="Gramene" id="Jr14_15060_p1">
    <property type="protein sequence ID" value="cds.Jr14_15060_p1"/>
    <property type="gene ID" value="Jr14_15060"/>
</dbReference>
<protein>
    <recommendedName>
        <fullName evidence="2">Protein FAR1-RELATED SEQUENCE</fullName>
    </recommendedName>
</protein>
<evidence type="ECO:0000313" key="4">
    <source>
        <dbReference type="EMBL" id="KAF5447330.1"/>
    </source>
</evidence>
<reference evidence="4" key="1">
    <citation type="submission" date="2015-10" db="EMBL/GenBank/DDBJ databases">
        <authorList>
            <person name="Martinez-Garcia P.J."/>
            <person name="Crepeau M.W."/>
            <person name="Puiu D."/>
            <person name="Gonzalez-Ibeas D."/>
            <person name="Whalen J."/>
            <person name="Stevens K."/>
            <person name="Paul R."/>
            <person name="Butterfield T."/>
            <person name="Britton M."/>
            <person name="Reagan R."/>
            <person name="Chakraborty S."/>
            <person name="Walawage S.L."/>
            <person name="Vasquez-Gross H.A."/>
            <person name="Cardeno C."/>
            <person name="Famula R."/>
            <person name="Pratt K."/>
            <person name="Kuruganti S."/>
            <person name="Aradhya M.K."/>
            <person name="Leslie C.A."/>
            <person name="Dandekar A.M."/>
            <person name="Salzberg S.L."/>
            <person name="Wegrzyn J.L."/>
            <person name="Langley C.H."/>
            <person name="Neale D.B."/>
        </authorList>
    </citation>
    <scope>NUCLEOTIDE SEQUENCE</scope>
    <source>
        <tissue evidence="4">Leaves</tissue>
    </source>
</reference>
<sequence>MSESIKRVLDTNDLAGIRMNKSFGSLVIGSGGFENLLFLENDCRNYIDKARHLRLGAGGAEALRDYILRMQHKNPGFFALMDFDDEGRIKNIFWADPHSRVAYQYFGDVCMDGIASKAIITDQDRAMKNAIAIVFPESRNRFCLWHILKKVPEKLGCYGSYKTGMKTALITCVYNIQTPEEFENCWDELISMYSLHENVWLQSLYTEREHWVPAFLKNIFWAGMSTTQWSESMNAFFDGYVDAKTNLKEFVNQYDNALKKKIENENCADFQSFNVTIPCISRSPIEKKYQHLYTNAKFREVQHQLTSINDLDPVLLKADATVKTYLVEDKVHFEDFTKLVTHSVNFSEDDVVAKCSCGLFEMRWMVCRHIFVVFKCNGIKTIPDRYNLGQWRKDIKRRYTLIHTSSKKHTEDATTKLNAMIDLYEANQEPLSMTEKCLNVNATTKDTTTIGSSTKQDGEDTPVADTCRRLFGLSDFDVSNIGHLQNCKPAEWKQF</sequence>
<reference evidence="4" key="2">
    <citation type="submission" date="2020-03" db="EMBL/GenBank/DDBJ databases">
        <title>Walnut 2.0.</title>
        <authorList>
            <person name="Marrano A."/>
            <person name="Britton M."/>
            <person name="Zimin A.V."/>
            <person name="Zaini P.A."/>
            <person name="Workman R."/>
            <person name="Puiu D."/>
            <person name="Bianco L."/>
            <person name="Allen B.J."/>
            <person name="Troggio M."/>
            <person name="Leslie C.A."/>
            <person name="Timp W."/>
            <person name="Dendekar A."/>
            <person name="Salzberg S.L."/>
            <person name="Neale D.B."/>
        </authorList>
    </citation>
    <scope>NUCLEOTIDE SEQUENCE</scope>
    <source>
        <tissue evidence="4">Leaves</tissue>
    </source>
</reference>
<dbReference type="GO" id="GO:0006355">
    <property type="term" value="P:regulation of DNA-templated transcription"/>
    <property type="evidence" value="ECO:0007669"/>
    <property type="project" value="UniProtKB-UniRule"/>
</dbReference>
<dbReference type="GO" id="GO:0005634">
    <property type="term" value="C:nucleus"/>
    <property type="evidence" value="ECO:0007669"/>
    <property type="project" value="UniProtKB-SubCell"/>
</dbReference>
<dbReference type="GO" id="GO:0008270">
    <property type="term" value="F:zinc ion binding"/>
    <property type="evidence" value="ECO:0007669"/>
    <property type="project" value="UniProtKB-UniRule"/>
</dbReference>
<dbReference type="Pfam" id="PF10551">
    <property type="entry name" value="MULE"/>
    <property type="match status" value="1"/>
</dbReference>
<comment type="subcellular location">
    <subcellularLocation>
        <location evidence="2">Nucleus</location>
    </subcellularLocation>
</comment>
<name>A0A833UAT6_JUGRE</name>
<dbReference type="PROSITE" id="PS50966">
    <property type="entry name" value="ZF_SWIM"/>
    <property type="match status" value="1"/>
</dbReference>
<dbReference type="PANTHER" id="PTHR31669">
    <property type="entry name" value="PROTEIN FAR1-RELATED SEQUENCE 10-RELATED"/>
    <property type="match status" value="1"/>
</dbReference>
<keyword evidence="1 2" id="KW-0863">Zinc-finger</keyword>
<evidence type="ECO:0000259" key="3">
    <source>
        <dbReference type="PROSITE" id="PS50966"/>
    </source>
</evidence>
<organism evidence="4 5">
    <name type="scientific">Juglans regia</name>
    <name type="common">English walnut</name>
    <dbReference type="NCBI Taxonomy" id="51240"/>
    <lineage>
        <taxon>Eukaryota</taxon>
        <taxon>Viridiplantae</taxon>
        <taxon>Streptophyta</taxon>
        <taxon>Embryophyta</taxon>
        <taxon>Tracheophyta</taxon>
        <taxon>Spermatophyta</taxon>
        <taxon>Magnoliopsida</taxon>
        <taxon>eudicotyledons</taxon>
        <taxon>Gunneridae</taxon>
        <taxon>Pentapetalae</taxon>
        <taxon>rosids</taxon>
        <taxon>fabids</taxon>
        <taxon>Fagales</taxon>
        <taxon>Juglandaceae</taxon>
        <taxon>Juglans</taxon>
    </lineage>
</organism>
<evidence type="ECO:0000256" key="1">
    <source>
        <dbReference type="PROSITE-ProRule" id="PRU00325"/>
    </source>
</evidence>
<dbReference type="EMBL" id="LIHL02000014">
    <property type="protein sequence ID" value="KAF5447330.1"/>
    <property type="molecule type" value="Genomic_DNA"/>
</dbReference>
<dbReference type="PANTHER" id="PTHR31669:SF283">
    <property type="entry name" value="PROTEIN FAR1-RELATED SEQUENCE"/>
    <property type="match status" value="1"/>
</dbReference>
<accession>A0A833UAT6</accession>
<dbReference type="InterPro" id="IPR007527">
    <property type="entry name" value="Znf_SWIM"/>
</dbReference>
<evidence type="ECO:0000256" key="2">
    <source>
        <dbReference type="RuleBase" id="RU367018"/>
    </source>
</evidence>
<keyword evidence="2" id="KW-0539">Nucleus</keyword>
<dbReference type="InterPro" id="IPR018289">
    <property type="entry name" value="MULE_transposase_dom"/>
</dbReference>
<dbReference type="InterPro" id="IPR031052">
    <property type="entry name" value="FHY3/FAR1"/>
</dbReference>
<feature type="domain" description="SWIM-type" evidence="3">
    <location>
        <begin position="340"/>
        <end position="378"/>
    </location>
</feature>
<gene>
    <name evidence="4" type="ORF">F2P56_032889</name>
</gene>
<evidence type="ECO:0000313" key="5">
    <source>
        <dbReference type="Proteomes" id="UP000619265"/>
    </source>
</evidence>
<comment type="function">
    <text evidence="2">Putative transcription activator involved in regulating light control of development.</text>
</comment>
<dbReference type="Proteomes" id="UP000619265">
    <property type="component" value="Unassembled WGS sequence"/>
</dbReference>
<keyword evidence="2" id="KW-0862">Zinc</keyword>
<comment type="caution">
    <text evidence="4">The sequence shown here is derived from an EMBL/GenBank/DDBJ whole genome shotgun (WGS) entry which is preliminary data.</text>
</comment>
<comment type="similarity">
    <text evidence="2">Belongs to the FHY3/FAR1 family.</text>
</comment>